<accession>A0ABZ0TNI7</accession>
<evidence type="ECO:0000256" key="2">
    <source>
        <dbReference type="SAM" id="Phobius"/>
    </source>
</evidence>
<evidence type="ECO:0008006" key="5">
    <source>
        <dbReference type="Google" id="ProtNLM"/>
    </source>
</evidence>
<keyword evidence="2" id="KW-1133">Transmembrane helix</keyword>
<sequence>MDEQLDNDLSNRIREVFDNFDELHPSADEGWLLLRNKFPEMEKKRPVAWLWWASAAAAILLFATIGLWMLNKEQKPDTLALKPAKQQHKTLPADTDKLLTAKQTPSVKNNETATSPEPATNTNNAIDNASKTPENKLAVTPPAIGVTDSTRPATTRPGITQPLNNAQIAALKTRQADSAKAAAAKTNSSQYAVTPPSAVNSPVVTAPGKNKPDSAKTFIAKTNIQQNTNNIPVASNKAVAGSSSVVIQQPVKVPKVPANSMATLFANEKAEPQKHKEDYTEDKKVRFGVYAATFFNYAKGSTNQVNAGAGFTSDIKLSKNFKLSTGVALAQNTLSYNGGPPVASNTDALARAPQALAPYDKQSLYSAANASFPVLKNYNASLIGLDIPMNIKYEFNPQKNNTYVLAGLSSGTFINEAYTSVYSYPASSVAAGASTQTSNDVTRKNFSGFYIAKTLNVSFGVGYPIGKGNKLFIEPFLKYPLAGLGSQQIQFGAAGLNLKLNFTSPKK</sequence>
<dbReference type="Proteomes" id="UP001324380">
    <property type="component" value="Chromosome"/>
</dbReference>
<gene>
    <name evidence="3" type="ORF">SNE25_27555</name>
</gene>
<feature type="transmembrane region" description="Helical" evidence="2">
    <location>
        <begin position="49"/>
        <end position="70"/>
    </location>
</feature>
<evidence type="ECO:0000313" key="3">
    <source>
        <dbReference type="EMBL" id="WPU93080.1"/>
    </source>
</evidence>
<proteinExistence type="predicted"/>
<keyword evidence="4" id="KW-1185">Reference proteome</keyword>
<feature type="region of interest" description="Disordered" evidence="1">
    <location>
        <begin position="82"/>
        <end position="162"/>
    </location>
</feature>
<name>A0ABZ0TNI7_9SPHI</name>
<feature type="compositionally biased region" description="Polar residues" evidence="1">
    <location>
        <begin position="101"/>
        <end position="132"/>
    </location>
</feature>
<keyword evidence="2" id="KW-0472">Membrane</keyword>
<dbReference type="EMBL" id="CP139558">
    <property type="protein sequence ID" value="WPU93080.1"/>
    <property type="molecule type" value="Genomic_DNA"/>
</dbReference>
<evidence type="ECO:0000256" key="1">
    <source>
        <dbReference type="SAM" id="MobiDB-lite"/>
    </source>
</evidence>
<feature type="compositionally biased region" description="Polar residues" evidence="1">
    <location>
        <begin position="147"/>
        <end position="162"/>
    </location>
</feature>
<keyword evidence="2" id="KW-0812">Transmembrane</keyword>
<reference evidence="3 4" key="1">
    <citation type="submission" date="2023-11" db="EMBL/GenBank/DDBJ databases">
        <title>Analysis of the Genomes of Mucilaginibacter gossypii cycad 4 and M. sabulilitoris SNA2: microbes with the potential for plant growth promotion.</title>
        <authorList>
            <person name="Hirsch A.M."/>
            <person name="Humm E."/>
            <person name="Rubbi M."/>
            <person name="Del Vecchio G."/>
            <person name="Ha S.M."/>
            <person name="Pellegrini M."/>
            <person name="Gunsalus R.P."/>
        </authorList>
    </citation>
    <scope>NUCLEOTIDE SEQUENCE [LARGE SCALE GENOMIC DNA]</scope>
    <source>
        <strain evidence="3 4">SNA2</strain>
    </source>
</reference>
<organism evidence="3 4">
    <name type="scientific">Mucilaginibacter sabulilitoris</name>
    <dbReference type="NCBI Taxonomy" id="1173583"/>
    <lineage>
        <taxon>Bacteria</taxon>
        <taxon>Pseudomonadati</taxon>
        <taxon>Bacteroidota</taxon>
        <taxon>Sphingobacteriia</taxon>
        <taxon>Sphingobacteriales</taxon>
        <taxon>Sphingobacteriaceae</taxon>
        <taxon>Mucilaginibacter</taxon>
    </lineage>
</organism>
<evidence type="ECO:0000313" key="4">
    <source>
        <dbReference type="Proteomes" id="UP001324380"/>
    </source>
</evidence>
<protein>
    <recommendedName>
        <fullName evidence="5">Outer membrane protein beta-barrel domain-containing protein</fullName>
    </recommendedName>
</protein>
<dbReference type="RefSeq" id="WP_321562235.1">
    <property type="nucleotide sequence ID" value="NZ_CP139558.1"/>
</dbReference>